<dbReference type="OrthoDB" id="203217at2157"/>
<dbReference type="RefSeq" id="WP_133412237.1">
    <property type="nucleotide sequence ID" value="NZ_CP027033.1"/>
</dbReference>
<keyword evidence="2" id="KW-1133">Transmembrane helix</keyword>
<accession>A0A346PQ44</accession>
<keyword evidence="2" id="KW-0812">Transmembrane</keyword>
<dbReference type="InterPro" id="IPR055708">
    <property type="entry name" value="DUF7284"/>
</dbReference>
<dbReference type="GeneID" id="37642110"/>
<evidence type="ECO:0008006" key="5">
    <source>
        <dbReference type="Google" id="ProtNLM"/>
    </source>
</evidence>
<keyword evidence="2" id="KW-0472">Membrane</keyword>
<sequence>MVVPNRAISTVMDVSLALLIISATVLLIGTYVHTETESIDSERGDHALQSLSGSTVTITYDISEPNEAGERATDSEHYEPLDDLDPDDVGELYEITTYGSAMDVLAEAAQTNLVINDTEVWAYGHSVEQSVDGAIQDRLVGSDGRTFTVATWEPYDGAAITGTATAGNTPPHTEDVSSASIEVSANPDSLEAEHLATKFEVGETASPGDSIEDGFDAIGREIAETIIEGYFPPTQTQYTLESSLTETAVTLYNYRQLADVVGVDIDDSIRGPDANAAQANQVLLEGETADETGLEDFVADDLRDSPAGEEIREAYDDLDESPSDDETEAFEAVFDETIATDTVDVTVQTWD</sequence>
<feature type="compositionally biased region" description="Basic and acidic residues" evidence="1">
    <location>
        <begin position="68"/>
        <end position="80"/>
    </location>
</feature>
<evidence type="ECO:0000256" key="2">
    <source>
        <dbReference type="SAM" id="Phobius"/>
    </source>
</evidence>
<dbReference type="AlphaFoldDB" id="A0A346PQ44"/>
<dbReference type="Pfam" id="PF23955">
    <property type="entry name" value="DUF7284"/>
    <property type="match status" value="1"/>
</dbReference>
<feature type="region of interest" description="Disordered" evidence="1">
    <location>
        <begin position="64"/>
        <end position="86"/>
    </location>
</feature>
<protein>
    <recommendedName>
        <fullName evidence="5">Pilin/flagellin</fullName>
    </recommendedName>
</protein>
<evidence type="ECO:0000313" key="4">
    <source>
        <dbReference type="Proteomes" id="UP000258613"/>
    </source>
</evidence>
<evidence type="ECO:0000313" key="3">
    <source>
        <dbReference type="EMBL" id="AXR81639.1"/>
    </source>
</evidence>
<dbReference type="EMBL" id="CP027033">
    <property type="protein sequence ID" value="AXR81639.1"/>
    <property type="molecule type" value="Genomic_DNA"/>
</dbReference>
<organism evidence="3 4">
    <name type="scientific">Natrarchaeobaculum sulfurireducens</name>
    <dbReference type="NCBI Taxonomy" id="2044521"/>
    <lineage>
        <taxon>Archaea</taxon>
        <taxon>Methanobacteriati</taxon>
        <taxon>Methanobacteriota</taxon>
        <taxon>Stenosarchaea group</taxon>
        <taxon>Halobacteria</taxon>
        <taxon>Halobacteriales</taxon>
        <taxon>Natrialbaceae</taxon>
        <taxon>Natrarchaeobaculum</taxon>
    </lineage>
</organism>
<feature type="transmembrane region" description="Helical" evidence="2">
    <location>
        <begin position="12"/>
        <end position="32"/>
    </location>
</feature>
<keyword evidence="4" id="KW-1185">Reference proteome</keyword>
<gene>
    <name evidence="3" type="ORF">AArcMg_1627</name>
</gene>
<reference evidence="4" key="1">
    <citation type="submission" date="2018-02" db="EMBL/GenBank/DDBJ databases">
        <title>Phenotypic and genomic properties of facultatively anaerobic sulfur-reducing natronoarchaea from hypersaline soda lakes.</title>
        <authorList>
            <person name="Sorokin D.Y."/>
            <person name="Kublanov I.V."/>
            <person name="Roman P."/>
            <person name="Sinninghe Damste J.S."/>
            <person name="Golyshin P.N."/>
            <person name="Rojo D."/>
            <person name="Ciordia S."/>
            <person name="Mena M.D.C."/>
            <person name="Ferrer M."/>
            <person name="Messina E."/>
            <person name="Smedile F."/>
            <person name="La Spada G."/>
            <person name="La Cono V."/>
            <person name="Yakimov M.M."/>
        </authorList>
    </citation>
    <scope>NUCLEOTIDE SEQUENCE [LARGE SCALE GENOMIC DNA]</scope>
    <source>
        <strain evidence="4">AArc-Mg</strain>
    </source>
</reference>
<name>A0A346PQ44_9EURY</name>
<dbReference type="KEGG" id="nag:AArcMg_1627"/>
<evidence type="ECO:0000256" key="1">
    <source>
        <dbReference type="SAM" id="MobiDB-lite"/>
    </source>
</evidence>
<proteinExistence type="predicted"/>
<dbReference type="Proteomes" id="UP000258613">
    <property type="component" value="Chromosome"/>
</dbReference>